<gene>
    <name evidence="9" type="ORF">GXP67_07180</name>
</gene>
<dbReference type="InterPro" id="IPR050250">
    <property type="entry name" value="Macrolide_Exporter_MacB"/>
</dbReference>
<evidence type="ECO:0000256" key="2">
    <source>
        <dbReference type="ARBA" id="ARBA00022475"/>
    </source>
</evidence>
<keyword evidence="10" id="KW-1185">Reference proteome</keyword>
<dbReference type="InterPro" id="IPR003838">
    <property type="entry name" value="ABC3_permease_C"/>
</dbReference>
<reference evidence="9 10" key="1">
    <citation type="submission" date="2020-01" db="EMBL/GenBank/DDBJ databases">
        <authorList>
            <person name="Kim M.K."/>
        </authorList>
    </citation>
    <scope>NUCLEOTIDE SEQUENCE [LARGE SCALE GENOMIC DNA]</scope>
    <source>
        <strain evidence="9 10">172606-1</strain>
    </source>
</reference>
<keyword evidence="5 6" id="KW-0472">Membrane</keyword>
<feature type="transmembrane region" description="Helical" evidence="6">
    <location>
        <begin position="21"/>
        <end position="41"/>
    </location>
</feature>
<keyword evidence="4 6" id="KW-1133">Transmembrane helix</keyword>
<dbReference type="InterPro" id="IPR025857">
    <property type="entry name" value="MacB_PCD"/>
</dbReference>
<dbReference type="EMBL" id="CP048222">
    <property type="protein sequence ID" value="QHT71922.1"/>
    <property type="molecule type" value="Genomic_DNA"/>
</dbReference>
<proteinExistence type="predicted"/>
<dbReference type="GO" id="GO:0022857">
    <property type="term" value="F:transmembrane transporter activity"/>
    <property type="evidence" value="ECO:0007669"/>
    <property type="project" value="TreeGrafter"/>
</dbReference>
<accession>A0A6C0GX10</accession>
<feature type="transmembrane region" description="Helical" evidence="6">
    <location>
        <begin position="756"/>
        <end position="778"/>
    </location>
</feature>
<dbReference type="PANTHER" id="PTHR30572:SF18">
    <property type="entry name" value="ABC-TYPE MACROLIDE FAMILY EXPORT SYSTEM PERMEASE COMPONENT 2"/>
    <property type="match status" value="1"/>
</dbReference>
<evidence type="ECO:0000313" key="9">
    <source>
        <dbReference type="EMBL" id="QHT71922.1"/>
    </source>
</evidence>
<dbReference type="GO" id="GO:0005886">
    <property type="term" value="C:plasma membrane"/>
    <property type="evidence" value="ECO:0007669"/>
    <property type="project" value="UniProtKB-SubCell"/>
</dbReference>
<feature type="domain" description="MacB-like periplasmic core" evidence="8">
    <location>
        <begin position="20"/>
        <end position="243"/>
    </location>
</feature>
<evidence type="ECO:0000256" key="4">
    <source>
        <dbReference type="ARBA" id="ARBA00022989"/>
    </source>
</evidence>
<evidence type="ECO:0000256" key="6">
    <source>
        <dbReference type="SAM" id="Phobius"/>
    </source>
</evidence>
<evidence type="ECO:0000256" key="1">
    <source>
        <dbReference type="ARBA" id="ARBA00004651"/>
    </source>
</evidence>
<sequence length="797" mass="88494">MLFNYFLIAFRNLTRQKAFSLINIFGLSVSMSVGLLIITMISDTFSLDDFHQKKDRIYRVITTDQFGGQPEMHLASSSVKAGKQIEETVAGVESIALLRRGFGGDALIKDTRIPLSGLWASESFFQVFTFPLLQGDSATALKEPYSLVLTEKTAKKLFGQADVLGKQIQFDTLTYVVTGVMKDVPKLSHIQFEMLVSFASAELQKPDTGDGDFFAWENIFMNYAYVLLYQNRNPEAVQSNLDQLSATQNASYINRKITLSLQPLEKISTGERLVNPIGPTFFNNAARWVLAGLAFIVILSACFNYTNLSIARAFRRSKEVGIRKMIGAVKSQVLFQFITEAIVISLLALVFSFLLFLLLRTQFLSLTTQAADLFKLELSAMLIGCFAGMAILVGIIAGILPALFFSRINAIQVLKNTCLKLFYHVAMRKVLIVVQYTFSLIFITTTIIGYNQYRSFLAYDLGFSTENILNIRLQGNSSELLKNELAQLPVVQDVSTSLIISSLGNLYGGSIKYKDPADSANAWMNYVDEHYLPLHQHTFLAGRNFNTKANALTESEVIVNGQVLNRFDVGKRDPGKALGEVLNVEGKKLTIVGVVKDFHYGTLEKNIEPTILRYSSEPGGYLNVKINSTDLPAAMASIQAAWGNIDRIHPLEATFYDEQIEQAYKQFSVMIKIIGFLAFLAISIASVGLFGMVVYSTETRLKEMGIRKVLGASESTLIYLLSKGFLVLLLVAALIALPVTYLFFNFVVLREFVYHQPIGIGELLSGVGVVMLLAIIMIGSQTLKAARNNPVNVLRNE</sequence>
<organism evidence="9 10">
    <name type="scientific">Rhodocytophaga rosea</name>
    <dbReference type="NCBI Taxonomy" id="2704465"/>
    <lineage>
        <taxon>Bacteria</taxon>
        <taxon>Pseudomonadati</taxon>
        <taxon>Bacteroidota</taxon>
        <taxon>Cytophagia</taxon>
        <taxon>Cytophagales</taxon>
        <taxon>Rhodocytophagaceae</taxon>
        <taxon>Rhodocytophaga</taxon>
    </lineage>
</organism>
<dbReference type="Proteomes" id="UP000480178">
    <property type="component" value="Chromosome"/>
</dbReference>
<feature type="transmembrane region" description="Helical" evidence="6">
    <location>
        <begin position="379"/>
        <end position="405"/>
    </location>
</feature>
<keyword evidence="3 6" id="KW-0812">Transmembrane</keyword>
<evidence type="ECO:0000256" key="3">
    <source>
        <dbReference type="ARBA" id="ARBA00022692"/>
    </source>
</evidence>
<dbReference type="Pfam" id="PF12704">
    <property type="entry name" value="MacB_PCD"/>
    <property type="match status" value="2"/>
</dbReference>
<name>A0A6C0GX10_9BACT</name>
<feature type="domain" description="ABC3 transporter permease C-terminal" evidence="7">
    <location>
        <begin position="676"/>
        <end position="790"/>
    </location>
</feature>
<dbReference type="Pfam" id="PF02687">
    <property type="entry name" value="FtsX"/>
    <property type="match status" value="2"/>
</dbReference>
<evidence type="ECO:0000259" key="7">
    <source>
        <dbReference type="Pfam" id="PF02687"/>
    </source>
</evidence>
<evidence type="ECO:0000256" key="5">
    <source>
        <dbReference type="ARBA" id="ARBA00023136"/>
    </source>
</evidence>
<feature type="transmembrane region" description="Helical" evidence="6">
    <location>
        <begin position="288"/>
        <end position="308"/>
    </location>
</feature>
<feature type="transmembrane region" description="Helical" evidence="6">
    <location>
        <begin position="333"/>
        <end position="359"/>
    </location>
</feature>
<feature type="domain" description="MacB-like periplasmic core" evidence="8">
    <location>
        <begin position="463"/>
        <end position="639"/>
    </location>
</feature>
<feature type="domain" description="ABC3 transporter permease C-terminal" evidence="7">
    <location>
        <begin position="293"/>
        <end position="409"/>
    </location>
</feature>
<protein>
    <submittedName>
        <fullName evidence="9">FtsX-like permease family protein</fullName>
    </submittedName>
</protein>
<feature type="transmembrane region" description="Helical" evidence="6">
    <location>
        <begin position="716"/>
        <end position="744"/>
    </location>
</feature>
<feature type="transmembrane region" description="Helical" evidence="6">
    <location>
        <begin position="673"/>
        <end position="695"/>
    </location>
</feature>
<evidence type="ECO:0000313" key="10">
    <source>
        <dbReference type="Proteomes" id="UP000480178"/>
    </source>
</evidence>
<evidence type="ECO:0000259" key="8">
    <source>
        <dbReference type="Pfam" id="PF12704"/>
    </source>
</evidence>
<keyword evidence="2" id="KW-1003">Cell membrane</keyword>
<feature type="transmembrane region" description="Helical" evidence="6">
    <location>
        <begin position="430"/>
        <end position="450"/>
    </location>
</feature>
<dbReference type="KEGG" id="rhoz:GXP67_07180"/>
<comment type="subcellular location">
    <subcellularLocation>
        <location evidence="1">Cell membrane</location>
        <topology evidence="1">Multi-pass membrane protein</topology>
    </subcellularLocation>
</comment>
<dbReference type="PANTHER" id="PTHR30572">
    <property type="entry name" value="MEMBRANE COMPONENT OF TRANSPORTER-RELATED"/>
    <property type="match status" value="1"/>
</dbReference>
<dbReference type="AlphaFoldDB" id="A0A6C0GX10"/>